<dbReference type="Gene3D" id="3.40.50.1820">
    <property type="entry name" value="alpha/beta hydrolase"/>
    <property type="match status" value="1"/>
</dbReference>
<dbReference type="Proteomes" id="UP000603904">
    <property type="component" value="Unassembled WGS sequence"/>
</dbReference>
<dbReference type="RefSeq" id="WP_204056721.1">
    <property type="nucleotide sequence ID" value="NZ_BAAAGP010000016.1"/>
</dbReference>
<comment type="caution">
    <text evidence="2">The sequence shown here is derived from an EMBL/GenBank/DDBJ whole genome shotgun (WGS) entry which is preliminary data.</text>
</comment>
<accession>A0ABQ4FWG7</accession>
<dbReference type="InterPro" id="IPR050266">
    <property type="entry name" value="AB_hydrolase_sf"/>
</dbReference>
<organism evidence="2 3">
    <name type="scientific">Microbispora corallina</name>
    <dbReference type="NCBI Taxonomy" id="83302"/>
    <lineage>
        <taxon>Bacteria</taxon>
        <taxon>Bacillati</taxon>
        <taxon>Actinomycetota</taxon>
        <taxon>Actinomycetes</taxon>
        <taxon>Streptosporangiales</taxon>
        <taxon>Streptosporangiaceae</taxon>
        <taxon>Microbispora</taxon>
    </lineage>
</organism>
<dbReference type="PANTHER" id="PTHR43798:SF27">
    <property type="entry name" value="HYDROLASE ALPHA_BETA HYDROLASE FOLD FAMILY"/>
    <property type="match status" value="1"/>
</dbReference>
<dbReference type="InterPro" id="IPR000073">
    <property type="entry name" value="AB_hydrolase_1"/>
</dbReference>
<protein>
    <recommendedName>
        <fullName evidence="1">AB hydrolase-1 domain-containing protein</fullName>
    </recommendedName>
</protein>
<proteinExistence type="predicted"/>
<feature type="domain" description="AB hydrolase-1" evidence="1">
    <location>
        <begin position="19"/>
        <end position="241"/>
    </location>
</feature>
<evidence type="ECO:0000259" key="1">
    <source>
        <dbReference type="Pfam" id="PF00561"/>
    </source>
</evidence>
<dbReference type="InterPro" id="IPR029058">
    <property type="entry name" value="AB_hydrolase_fold"/>
</dbReference>
<name>A0ABQ4FWG7_9ACTN</name>
<evidence type="ECO:0000313" key="2">
    <source>
        <dbReference type="EMBL" id="GIH39166.1"/>
    </source>
</evidence>
<dbReference type="EMBL" id="BOOC01000006">
    <property type="protein sequence ID" value="GIH39166.1"/>
    <property type="molecule type" value="Genomic_DNA"/>
</dbReference>
<reference evidence="2 3" key="1">
    <citation type="submission" date="2021-01" db="EMBL/GenBank/DDBJ databases">
        <title>Whole genome shotgun sequence of Microbispora corallina NBRC 16416.</title>
        <authorList>
            <person name="Komaki H."/>
            <person name="Tamura T."/>
        </authorList>
    </citation>
    <scope>NUCLEOTIDE SEQUENCE [LARGE SCALE GENOMIC DNA]</scope>
    <source>
        <strain evidence="2 3">NBRC 16416</strain>
    </source>
</reference>
<dbReference type="PRINTS" id="PR00111">
    <property type="entry name" value="ABHYDROLASE"/>
</dbReference>
<sequence length="265" mass="27822">MRGERLNNGLSVVTAGDGPPLVFLPGLGQGADLSKEVPRSLARSVRAVALGSGRTAHLICRPVDMRSGTTIAELAGWHALALRERFGKPVDVMGVSGGGITALQLAMDHADVVHRLVVSVAASRVSDRGRRDLLRGVELERRGQSSAWIGSGLVAHGPLRLVVAALYARGGGDERAPGEVALIEAVQDWDVTERLGEIAAPTLVVGGTRDPLIPPELARATARGIPDARLLLLRGRGHATTLLDPRAMRATKAFLDEPGTANPTP</sequence>
<gene>
    <name evidence="2" type="ORF">Mco01_21660</name>
</gene>
<keyword evidence="3" id="KW-1185">Reference proteome</keyword>
<dbReference type="PANTHER" id="PTHR43798">
    <property type="entry name" value="MONOACYLGLYCEROL LIPASE"/>
    <property type="match status" value="1"/>
</dbReference>
<dbReference type="Pfam" id="PF00561">
    <property type="entry name" value="Abhydrolase_1"/>
    <property type="match status" value="1"/>
</dbReference>
<dbReference type="SUPFAM" id="SSF53474">
    <property type="entry name" value="alpha/beta-Hydrolases"/>
    <property type="match status" value="1"/>
</dbReference>
<evidence type="ECO:0000313" key="3">
    <source>
        <dbReference type="Proteomes" id="UP000603904"/>
    </source>
</evidence>